<dbReference type="Proteomes" id="UP000439903">
    <property type="component" value="Unassembled WGS sequence"/>
</dbReference>
<name>A0A8H4AZZ4_GIGMA</name>
<dbReference type="PANTHER" id="PTHR13526">
    <property type="entry name" value="TRANSCRIPTION FACTOR SPT20 HOMOLOG"/>
    <property type="match status" value="1"/>
</dbReference>
<keyword evidence="4" id="KW-1185">Reference proteome</keyword>
<reference evidence="3 4" key="1">
    <citation type="journal article" date="2019" name="Environ. Microbiol.">
        <title>At the nexus of three kingdoms: the genome of the mycorrhizal fungus Gigaspora margarita provides insights into plant, endobacterial and fungal interactions.</title>
        <authorList>
            <person name="Venice F."/>
            <person name="Ghignone S."/>
            <person name="Salvioli di Fossalunga A."/>
            <person name="Amselem J."/>
            <person name="Novero M."/>
            <person name="Xianan X."/>
            <person name="Sedzielewska Toro K."/>
            <person name="Morin E."/>
            <person name="Lipzen A."/>
            <person name="Grigoriev I.V."/>
            <person name="Henrissat B."/>
            <person name="Martin F.M."/>
            <person name="Bonfante P."/>
        </authorList>
    </citation>
    <scope>NUCLEOTIDE SEQUENCE [LARGE SCALE GENOMIC DNA]</scope>
    <source>
        <strain evidence="3 4">BEG34</strain>
    </source>
</reference>
<dbReference type="GO" id="GO:0003712">
    <property type="term" value="F:transcription coregulator activity"/>
    <property type="evidence" value="ECO:0007669"/>
    <property type="project" value="InterPro"/>
</dbReference>
<protein>
    <submittedName>
        <fullName evidence="3">Saga complex subunit spt20</fullName>
    </submittedName>
</protein>
<feature type="compositionally biased region" description="Polar residues" evidence="1">
    <location>
        <begin position="667"/>
        <end position="708"/>
    </location>
</feature>
<proteinExistence type="predicted"/>
<dbReference type="InterPro" id="IPR046468">
    <property type="entry name" value="Spt20-like_SEP"/>
</dbReference>
<feature type="compositionally biased region" description="Polar residues" evidence="1">
    <location>
        <begin position="617"/>
        <end position="653"/>
    </location>
</feature>
<feature type="region of interest" description="Disordered" evidence="1">
    <location>
        <begin position="617"/>
        <end position="708"/>
    </location>
</feature>
<evidence type="ECO:0000256" key="1">
    <source>
        <dbReference type="SAM" id="MobiDB-lite"/>
    </source>
</evidence>
<evidence type="ECO:0000259" key="2">
    <source>
        <dbReference type="Pfam" id="PF12090"/>
    </source>
</evidence>
<evidence type="ECO:0000313" key="3">
    <source>
        <dbReference type="EMBL" id="KAF0548399.1"/>
    </source>
</evidence>
<dbReference type="AlphaFoldDB" id="A0A8H4AZZ4"/>
<gene>
    <name evidence="3" type="ORF">F8M41_026105</name>
</gene>
<dbReference type="GO" id="GO:0006357">
    <property type="term" value="P:regulation of transcription by RNA polymerase II"/>
    <property type="evidence" value="ECO:0007669"/>
    <property type="project" value="TreeGrafter"/>
</dbReference>
<dbReference type="EMBL" id="WTPW01000097">
    <property type="protein sequence ID" value="KAF0548399.1"/>
    <property type="molecule type" value="Genomic_DNA"/>
</dbReference>
<dbReference type="Pfam" id="PF12090">
    <property type="entry name" value="Spt20_SEP"/>
    <property type="match status" value="1"/>
</dbReference>
<feature type="domain" description="Spt20-like SEP" evidence="2">
    <location>
        <begin position="32"/>
        <end position="118"/>
    </location>
</feature>
<evidence type="ECO:0000313" key="4">
    <source>
        <dbReference type="Proteomes" id="UP000439903"/>
    </source>
</evidence>
<feature type="region of interest" description="Disordered" evidence="1">
    <location>
        <begin position="423"/>
        <end position="451"/>
    </location>
</feature>
<sequence length="886" mass="101095">MSNQNLENSQVSLYAHVYDKRIEFKNLDGTSELNLTKYKFYDGCVVVEFRDHRQDPKYNGKRSFLKHNQTSIWDEILRLNQETGGSWTHEQAIQVEAQLLLALHPNLDLDLDPTLRRDQATNDTYVKPTHRKLKKKKRKLNSYEVELEDAKRVKLEKMMFMMDERTGKEFTPTYNQLKYFRSENTIAENNQHIVGKGKNRAESESLSEPGKYIYIIDHARGATTPINNKPLVRTIEFQREYTDPIDQNKHLLFTLVYIYRDINNDKYEVIVYAVKEKDLQESSEHTQPQQSNLCQRYMPKLDDSKPTLKCELENTLDFETFVKSFVILYMMNNKLLEDSERPNKHHADIIVKLAEECSQESNQNELFNINNIDKKEPYQLLELLDKQPASEIKSSALEYTSDDGKKIEITSIFDLHMAAVMKRHAAESSQMPPPPRPTQRRMRPPSRLPQIPQSSEVVIPTLQQRPPQQSMRPVVKPPQMVVQGSTPMQIPQNTQPIQQPQTRPQIQNRPIVQIASPQTSIQGIIPLPNQPMTVQAQTSNHVPINVQISTQQQAVQITSPMIIRQSRQGIATTHVVQPSNPGKLQPNMVMQMQSTMSPQSSRQPPNQNAAIVPAQPTQLPTQNNPIKVQNSMQSVSQSTPGTPIQLSEQSQARPVQRSPGTPMRSPAQPSRTSAPSTPMQTAEQVQITQPSQRSAPNTPIHSPGQIQGQSTQPIVIAPGIVTNQLPIRNGIQLSSTQNTPQQNIGNMHAMTRERYMAILRAQQQMRSNQLMNQVTNPQMMSRRQIPVGNSQQQVDMRLTAQQPIIGNNQSFIVQPQFSINQQLQGIISEPTSQLQLNVPQMAQIYRVRPSVVQRQPVTQQQMTLNTQPFVQNNNSQWVFQQRPYGS</sequence>
<dbReference type="PANTHER" id="PTHR13526:SF8">
    <property type="entry name" value="TRANSCRIPTION FACTOR SPT20 HOMOLOG"/>
    <property type="match status" value="1"/>
</dbReference>
<dbReference type="GO" id="GO:0000124">
    <property type="term" value="C:SAGA complex"/>
    <property type="evidence" value="ECO:0007669"/>
    <property type="project" value="InterPro"/>
</dbReference>
<dbReference type="InterPro" id="IPR021950">
    <property type="entry name" value="Spt20"/>
</dbReference>
<accession>A0A8H4AZZ4</accession>
<comment type="caution">
    <text evidence="3">The sequence shown here is derived from an EMBL/GenBank/DDBJ whole genome shotgun (WGS) entry which is preliminary data.</text>
</comment>
<organism evidence="3 4">
    <name type="scientific">Gigaspora margarita</name>
    <dbReference type="NCBI Taxonomy" id="4874"/>
    <lineage>
        <taxon>Eukaryota</taxon>
        <taxon>Fungi</taxon>
        <taxon>Fungi incertae sedis</taxon>
        <taxon>Mucoromycota</taxon>
        <taxon>Glomeromycotina</taxon>
        <taxon>Glomeromycetes</taxon>
        <taxon>Diversisporales</taxon>
        <taxon>Gigasporaceae</taxon>
        <taxon>Gigaspora</taxon>
    </lineage>
</organism>
<dbReference type="OrthoDB" id="1932706at2759"/>